<evidence type="ECO:0000256" key="9">
    <source>
        <dbReference type="RuleBase" id="RU365082"/>
    </source>
</evidence>
<dbReference type="GO" id="GO:0003712">
    <property type="term" value="F:transcription coregulator activity"/>
    <property type="evidence" value="ECO:0007669"/>
    <property type="project" value="UniProtKB-UniRule"/>
</dbReference>
<comment type="subcellular location">
    <subcellularLocation>
        <location evidence="1 9">Nucleus</location>
    </subcellularLocation>
</comment>
<proteinExistence type="inferred from homology"/>
<accession>A0A1R0GY47</accession>
<dbReference type="InterPro" id="IPR013947">
    <property type="entry name" value="Mediator_Med14"/>
</dbReference>
<keyword evidence="13" id="KW-1185">Reference proteome</keyword>
<name>A0A1R0GY47_9FUNG</name>
<feature type="domain" description="Mediator complex subunit MED14 N-terminal" evidence="11">
    <location>
        <begin position="101"/>
        <end position="288"/>
    </location>
</feature>
<dbReference type="EMBL" id="LSSL01002147">
    <property type="protein sequence ID" value="OLY81807.1"/>
    <property type="molecule type" value="Genomic_DNA"/>
</dbReference>
<feature type="region of interest" description="Disordered" evidence="10">
    <location>
        <begin position="60"/>
        <end position="84"/>
    </location>
</feature>
<evidence type="ECO:0000256" key="3">
    <source>
        <dbReference type="ARBA" id="ARBA00019619"/>
    </source>
</evidence>
<evidence type="ECO:0000256" key="2">
    <source>
        <dbReference type="ARBA" id="ARBA00007813"/>
    </source>
</evidence>
<comment type="function">
    <text evidence="9">Component of the Mediator complex, a coactivator involved in the regulated transcription of nearly all RNA polymerase II-dependent genes. Mediator functions as a bridge to convey information from gene-specific regulatory proteins to the basal RNA polymerase II transcription machinery. Mediator is recruited to promoters by direct interactions with regulatory proteins and serves as a scaffold for the assembly of a functional preinitiation complex with RNA polymerase II and the general transcription factors.</text>
</comment>
<gene>
    <name evidence="12" type="ORF">AYI68_g4081</name>
</gene>
<keyword evidence="5 9" id="KW-0010">Activator</keyword>
<dbReference type="GO" id="GO:0016592">
    <property type="term" value="C:mediator complex"/>
    <property type="evidence" value="ECO:0007669"/>
    <property type="project" value="UniProtKB-UniRule"/>
</dbReference>
<evidence type="ECO:0000256" key="10">
    <source>
        <dbReference type="SAM" id="MobiDB-lite"/>
    </source>
</evidence>
<feature type="region of interest" description="Disordered" evidence="10">
    <location>
        <begin position="1613"/>
        <end position="1632"/>
    </location>
</feature>
<reference evidence="12 13" key="1">
    <citation type="journal article" date="2016" name="Mol. Biol. Evol.">
        <title>Genome-Wide Survey of Gut Fungi (Harpellales) Reveals the First Horizontally Transferred Ubiquitin Gene from a Mosquito Host.</title>
        <authorList>
            <person name="Wang Y."/>
            <person name="White M.M."/>
            <person name="Kvist S."/>
            <person name="Moncalvo J.M."/>
        </authorList>
    </citation>
    <scope>NUCLEOTIDE SEQUENCE [LARGE SCALE GENOMIC DNA]</scope>
    <source>
        <strain evidence="12 13">ALG-7-W6</strain>
    </source>
</reference>
<organism evidence="12 13">
    <name type="scientific">Smittium mucronatum</name>
    <dbReference type="NCBI Taxonomy" id="133383"/>
    <lineage>
        <taxon>Eukaryota</taxon>
        <taxon>Fungi</taxon>
        <taxon>Fungi incertae sedis</taxon>
        <taxon>Zoopagomycota</taxon>
        <taxon>Kickxellomycotina</taxon>
        <taxon>Harpellomycetes</taxon>
        <taxon>Harpellales</taxon>
        <taxon>Legeriomycetaceae</taxon>
        <taxon>Smittium</taxon>
    </lineage>
</organism>
<evidence type="ECO:0000256" key="8">
    <source>
        <dbReference type="ARBA" id="ARBA00032007"/>
    </source>
</evidence>
<comment type="subunit">
    <text evidence="9">Component of the Mediator complex.</text>
</comment>
<sequence length="1996" mass="225248">MVQVRKIHFKVSEEGGQSKETAEVNLDQNHIKSYISNRNSEALSSDLIDEMSESILLESQSTSKLNGKSTHNGTDSTSQDDIRTSGFDRIDELPEVSVGNIPLSHIIDRANTHAYTELLNLVETLPSKINEEKKKLALDYTFKMRQAFVKLIAITRWAKNSEEIYKAQRIVAYLQSQNEYFTKAVDGIFGSSLLLSQSRIRNYDVPGAINVFTTGSHDFLPQDYLKRFVVPPPLSLSEKLSAIGNIEDEIRYRLATGEPLPDSMKIYKIEGGRITFTVKSEYEISLTILQFSRRVPWHVVSLKVLVGSSSLLSRDLKFEVSDTQKQKLLNLCQNILVDAELDYSGSTSDLTETSSGINEASTSDLQTETKSPIDPEVPPTKDNARIIPPLAQLNDFLLDMSFDRTAVTLRYWISKNAASTAPKLTFSNMDSVLSPDKKHDQSYSKIIGVSGENFLRIRLLELDKPRPINSSSSSDSPIFPKHFLSESDSENDEITKRLYENEFRRGQLATKHCLQLEWMGSSGLFEKNHEFSSKYGDDSFPSMNKSTSNTNISSMFNFYINSISAESILKFIEIHHSRLIINGLCSSVSQSGVLSPSDIQLIPESQIDSFHDNNLDYNDDTSILNEPIILRLWYRSNESAVDISVDTTTGRLLVKSSTANKSCSNSVINLEILQKITISLNQSPWRLTELLIELRSMLTMSDIEYLAINTHGVEPLRFDRKSSIVKINSSSSIPLKISQSDNDKILKQVLNYVDQSQLLIQVLRLDFTNSGIYSSRFEWYILVSMKDTMEFHMLQLRINPKSPFNELDLQFIYPLKVDSLFETITKNSLMLDLDSALSRDSISSDVMSVLSHKSVESNFMPADNSLKAKDIKNAIIKGRSLIPHSYLEGLISTCFAYISTYFVQSQLLKTNVNSSFTCNSDSSGSFSNIRNFYEIAKSEFFPNQQKKLNSNVLSDALQNVQSIFRFNNSNSISLFLSTNSLHNCSKIDWLSICGDLPLYSQNKAIKLTISPITNPLGNSGRNPLKSSTFYRSNRYCVIVEFPLSLLGLPNSILNSREEISQSLEVDFKSLNIKSSKYSSHSSLISNHPSFLVKKVYYNLETAVYDFIADWSNITLISHIIFITPKHLIQEFKVGENRPFQHSGSIRRAIDPVSPESYGCSDCGIPNLFSPLLVIKTDISGVFVSISFKPSDLYEPSTTKSDENPHFNDYLPQKSSFSVSLVRTNPFFDNSLICGHKWNYIPIVCSNCDLLQRCYNCIKFSKYLMKDSWKVKKLPWMLIRSWVNSFKLNLDRFCKIQPVLSRLKGMEFLLSILGGVDSYTSPLCTSLIGYTSDYHNCSSSEYGSNSQNVSYINDTGALEYKKFSQSVLYLFQKPNRFVPKTLVVTSDTNVRLVLCYHHSFIIQRYSPGMYTVRGDFMLTDSISHDNSNSCTNTFLEKDFPPITLLFKSLVEKFIISQDIYLSENFHTTSLPLQSDPFQHHPSLKNNPDSENHILIPLASDNSHLKSMDQISLQFYRAMKVINVHENAFICNNEFLAIFLKHACQLIGLLDVGINGLAGYVKEELTAVEGSISELLKFETENTENSFSITNINNSIGFKIYPKVSVKNSSFTSASSHSVDHDTLNPRPNEVSVSGTNSDIVDGSFLKNSESINPVESSSILKITTINSDPFKDLSVDSFLDIYYHVSLFSDPQITDISGFNGLDIIPEDDRLAANNLLSKYMNSVTGFDNISVKLVISLLFNIITLPNQTMLLFLKFIISGNLWPYLENGNRIISQSNFFNIRNLENNDDPSQNLNSNPMEVRILPFIPYIDSQNMSCDFKYDPESQLLQFVLLFIEVVSPLTDSEFIQKDNLDLLKCILLPIECSLNSKRLFRLNSDRFQSSHIFRFSYNLSQITYILSSRAGAYSTEADSDKGSSFNKQPLSLDKINGIINKTVKQVVPDITIMPSHLSDESDGLGISSMMDIDDHQPNIDPKVLSSEDISKIIHGLTTHPFSEFF</sequence>
<dbReference type="Proteomes" id="UP000187455">
    <property type="component" value="Unassembled WGS sequence"/>
</dbReference>
<evidence type="ECO:0000256" key="5">
    <source>
        <dbReference type="ARBA" id="ARBA00023159"/>
    </source>
</evidence>
<evidence type="ECO:0000313" key="13">
    <source>
        <dbReference type="Proteomes" id="UP000187455"/>
    </source>
</evidence>
<feature type="compositionally biased region" description="Polar residues" evidence="10">
    <location>
        <begin position="348"/>
        <end position="370"/>
    </location>
</feature>
<evidence type="ECO:0000259" key="11">
    <source>
        <dbReference type="Pfam" id="PF08638"/>
    </source>
</evidence>
<dbReference type="PANTHER" id="PTHR12809:SF2">
    <property type="entry name" value="MEDIATOR OF RNA POLYMERASE II TRANSCRIPTION SUBUNIT 14"/>
    <property type="match status" value="1"/>
</dbReference>
<dbReference type="Pfam" id="PF08638">
    <property type="entry name" value="Med14"/>
    <property type="match status" value="1"/>
</dbReference>
<dbReference type="OrthoDB" id="205099at2759"/>
<dbReference type="GO" id="GO:0070847">
    <property type="term" value="C:core mediator complex"/>
    <property type="evidence" value="ECO:0007669"/>
    <property type="project" value="TreeGrafter"/>
</dbReference>
<keyword evidence="6 9" id="KW-0804">Transcription</keyword>
<evidence type="ECO:0000313" key="12">
    <source>
        <dbReference type="EMBL" id="OLY81807.1"/>
    </source>
</evidence>
<comment type="caution">
    <text evidence="12">The sequence shown here is derived from an EMBL/GenBank/DDBJ whole genome shotgun (WGS) entry which is preliminary data.</text>
</comment>
<evidence type="ECO:0000256" key="1">
    <source>
        <dbReference type="ARBA" id="ARBA00004123"/>
    </source>
</evidence>
<keyword evidence="4 9" id="KW-0805">Transcription regulation</keyword>
<feature type="region of interest" description="Disordered" evidence="10">
    <location>
        <begin position="348"/>
        <end position="384"/>
    </location>
</feature>
<evidence type="ECO:0000256" key="4">
    <source>
        <dbReference type="ARBA" id="ARBA00023015"/>
    </source>
</evidence>
<feature type="compositionally biased region" description="Polar residues" evidence="10">
    <location>
        <begin position="60"/>
        <end position="79"/>
    </location>
</feature>
<evidence type="ECO:0000256" key="6">
    <source>
        <dbReference type="ARBA" id="ARBA00023163"/>
    </source>
</evidence>
<dbReference type="InterPro" id="IPR055122">
    <property type="entry name" value="Med14_N"/>
</dbReference>
<dbReference type="GO" id="GO:0006357">
    <property type="term" value="P:regulation of transcription by RNA polymerase II"/>
    <property type="evidence" value="ECO:0007669"/>
    <property type="project" value="InterPro"/>
</dbReference>
<protein>
    <recommendedName>
        <fullName evidence="3 9">Mediator of RNA polymerase II transcription subunit 14</fullName>
    </recommendedName>
    <alternativeName>
        <fullName evidence="8 9">Mediator complex subunit 14</fullName>
    </alternativeName>
</protein>
<comment type="similarity">
    <text evidence="2 9">Belongs to the Mediator complex subunit 14 family.</text>
</comment>
<dbReference type="PANTHER" id="PTHR12809">
    <property type="entry name" value="MEDIATOR COMPLEX SUBUNIT"/>
    <property type="match status" value="1"/>
</dbReference>
<keyword evidence="7 9" id="KW-0539">Nucleus</keyword>
<dbReference type="STRING" id="133383.A0A1R0GY47"/>
<evidence type="ECO:0000256" key="7">
    <source>
        <dbReference type="ARBA" id="ARBA00023242"/>
    </source>
</evidence>